<dbReference type="EMBL" id="SOBT01000009">
    <property type="protein sequence ID" value="TDU28337.1"/>
    <property type="molecule type" value="Genomic_DNA"/>
</dbReference>
<dbReference type="Pfam" id="PF09413">
    <property type="entry name" value="DUF2007"/>
    <property type="match status" value="1"/>
</dbReference>
<evidence type="ECO:0000313" key="2">
    <source>
        <dbReference type="EMBL" id="TDU28337.1"/>
    </source>
</evidence>
<evidence type="ECO:0000313" key="3">
    <source>
        <dbReference type="Proteomes" id="UP000295341"/>
    </source>
</evidence>
<evidence type="ECO:0000259" key="1">
    <source>
        <dbReference type="Pfam" id="PF09413"/>
    </source>
</evidence>
<proteinExistence type="predicted"/>
<protein>
    <submittedName>
        <fullName evidence="2">Putative signal transducing protein</fullName>
    </submittedName>
</protein>
<dbReference type="RefSeq" id="WP_133881889.1">
    <property type="nucleotide sequence ID" value="NZ_SOBT01000009.1"/>
</dbReference>
<gene>
    <name evidence="2" type="ORF">DFR24_2706</name>
</gene>
<dbReference type="AlphaFoldDB" id="A0A4R7P3T8"/>
<keyword evidence="3" id="KW-1185">Reference proteome</keyword>
<comment type="caution">
    <text evidence="2">The sequence shown here is derived from an EMBL/GenBank/DDBJ whole genome shotgun (WGS) entry which is preliminary data.</text>
</comment>
<reference evidence="2 3" key="1">
    <citation type="submission" date="2019-03" db="EMBL/GenBank/DDBJ databases">
        <title>Genomic Encyclopedia of Type Strains, Phase IV (KMG-IV): sequencing the most valuable type-strain genomes for metagenomic binning, comparative biology and taxonomic classification.</title>
        <authorList>
            <person name="Goeker M."/>
        </authorList>
    </citation>
    <scope>NUCLEOTIDE SEQUENCE [LARGE SCALE GENOMIC DNA]</scope>
    <source>
        <strain evidence="2 3">DSM 26377</strain>
    </source>
</reference>
<dbReference type="InterPro" id="IPR018551">
    <property type="entry name" value="DUF2007"/>
</dbReference>
<organism evidence="2 3">
    <name type="scientific">Panacagrimonas perspica</name>
    <dbReference type="NCBI Taxonomy" id="381431"/>
    <lineage>
        <taxon>Bacteria</taxon>
        <taxon>Pseudomonadati</taxon>
        <taxon>Pseudomonadota</taxon>
        <taxon>Gammaproteobacteria</taxon>
        <taxon>Nevskiales</taxon>
        <taxon>Nevskiaceae</taxon>
        <taxon>Panacagrimonas</taxon>
    </lineage>
</organism>
<feature type="domain" description="DUF2007" evidence="1">
    <location>
        <begin position="6"/>
        <end position="69"/>
    </location>
</feature>
<name>A0A4R7P3T8_9GAMM</name>
<dbReference type="Proteomes" id="UP000295341">
    <property type="component" value="Unassembled WGS sequence"/>
</dbReference>
<accession>A0A4R7P3T8</accession>
<dbReference type="Gene3D" id="3.30.70.790">
    <property type="entry name" value="UreE, C-terminal domain"/>
    <property type="match status" value="1"/>
</dbReference>
<sequence length="103" mass="11265">MPRQPIYLAADPIEAEIVRNLLATERIECDVFGSMLWSGRGELAADAYPRLMLRDARDETRARELLAEYTSSSARPQPAWTCSCGESVPGNFAACWSCGGVPA</sequence>